<dbReference type="PANTHER" id="PTHR43774:SF1">
    <property type="entry name" value="PEPTIDE METHIONINE SULFOXIDE REDUCTASE MSRA 2"/>
    <property type="match status" value="1"/>
</dbReference>
<keyword evidence="3 10" id="KW-0862">Zinc</keyword>
<evidence type="ECO:0000256" key="5">
    <source>
        <dbReference type="ARBA" id="ARBA00023268"/>
    </source>
</evidence>
<dbReference type="GO" id="GO:0033744">
    <property type="term" value="F:L-methionine:thioredoxin-disulfide S-oxidoreductase activity"/>
    <property type="evidence" value="ECO:0007669"/>
    <property type="project" value="RHEA"/>
</dbReference>
<dbReference type="SUPFAM" id="SSF55068">
    <property type="entry name" value="Peptide methionine sulfoxide reductase"/>
    <property type="match status" value="1"/>
</dbReference>
<feature type="binding site" evidence="10">
    <location>
        <position position="153"/>
    </location>
    <ligand>
        <name>Zn(2+)</name>
        <dbReference type="ChEBI" id="CHEBI:29105"/>
    </ligand>
</feature>
<name>A0A518BVV6_9BACT</name>
<evidence type="ECO:0000256" key="11">
    <source>
        <dbReference type="HAMAP-Rule" id="MF_01401"/>
    </source>
</evidence>
<dbReference type="GO" id="GO:0033743">
    <property type="term" value="F:peptide-methionine (R)-S-oxide reductase activity"/>
    <property type="evidence" value="ECO:0007669"/>
    <property type="project" value="UniProtKB-UniRule"/>
</dbReference>
<keyword evidence="5" id="KW-0511">Multifunctional enzyme</keyword>
<comment type="function">
    <text evidence="6 11">Has an important function as a repair enzyme for proteins that have been inactivated by oxidation. Catalyzes the reversible oxidation-reduction of methionine sulfoxide in proteins to methionine.</text>
</comment>
<dbReference type="NCBIfam" id="NF004042">
    <property type="entry name" value="PRK05550.1"/>
    <property type="match status" value="1"/>
</dbReference>
<reference evidence="13 14" key="1">
    <citation type="submission" date="2019-02" db="EMBL/GenBank/DDBJ databases">
        <title>Deep-cultivation of Planctomycetes and their phenomic and genomic characterization uncovers novel biology.</title>
        <authorList>
            <person name="Wiegand S."/>
            <person name="Jogler M."/>
            <person name="Boedeker C."/>
            <person name="Pinto D."/>
            <person name="Vollmers J."/>
            <person name="Rivas-Marin E."/>
            <person name="Kohn T."/>
            <person name="Peeters S.H."/>
            <person name="Heuer A."/>
            <person name="Rast P."/>
            <person name="Oberbeckmann S."/>
            <person name="Bunk B."/>
            <person name="Jeske O."/>
            <person name="Meyerdierks A."/>
            <person name="Storesund J.E."/>
            <person name="Kallscheuer N."/>
            <person name="Luecker S."/>
            <person name="Lage O.M."/>
            <person name="Pohl T."/>
            <person name="Merkel B.J."/>
            <person name="Hornburger P."/>
            <person name="Mueller R.-W."/>
            <person name="Bruemmer F."/>
            <person name="Labrenz M."/>
            <person name="Spormann A.M."/>
            <person name="Op den Camp H."/>
            <person name="Overmann J."/>
            <person name="Amann R."/>
            <person name="Jetten M.S.M."/>
            <person name="Mascher T."/>
            <person name="Medema M.H."/>
            <person name="Devos D.P."/>
            <person name="Kaster A.-K."/>
            <person name="Ovreas L."/>
            <person name="Rohde M."/>
            <person name="Galperin M.Y."/>
            <person name="Jogler C."/>
        </authorList>
    </citation>
    <scope>NUCLEOTIDE SEQUENCE [LARGE SCALE GENOMIC DNA]</scope>
    <source>
        <strain evidence="13 14">Pan265</strain>
    </source>
</reference>
<evidence type="ECO:0000256" key="3">
    <source>
        <dbReference type="ARBA" id="ARBA00022833"/>
    </source>
</evidence>
<dbReference type="Pfam" id="PF01641">
    <property type="entry name" value="SelR"/>
    <property type="match status" value="1"/>
</dbReference>
<gene>
    <name evidence="10 13" type="primary">msrB</name>
    <name evidence="11" type="synonym">msrA</name>
    <name evidence="13" type="ORF">Pan265_09570</name>
</gene>
<dbReference type="InterPro" id="IPR011057">
    <property type="entry name" value="Mss4-like_sf"/>
</dbReference>
<evidence type="ECO:0000256" key="6">
    <source>
        <dbReference type="ARBA" id="ARBA00024679"/>
    </source>
</evidence>
<evidence type="ECO:0000256" key="10">
    <source>
        <dbReference type="HAMAP-Rule" id="MF_01400"/>
    </source>
</evidence>
<organism evidence="13 14">
    <name type="scientific">Mucisphaera calidilacus</name>
    <dbReference type="NCBI Taxonomy" id="2527982"/>
    <lineage>
        <taxon>Bacteria</taxon>
        <taxon>Pseudomonadati</taxon>
        <taxon>Planctomycetota</taxon>
        <taxon>Phycisphaerae</taxon>
        <taxon>Phycisphaerales</taxon>
        <taxon>Phycisphaeraceae</taxon>
        <taxon>Mucisphaera</taxon>
    </lineage>
</organism>
<feature type="domain" description="MsrB" evidence="12">
    <location>
        <begin position="62"/>
        <end position="184"/>
    </location>
</feature>
<comment type="catalytic activity">
    <reaction evidence="8 10">
        <text>L-methionyl-[protein] + [thioredoxin]-disulfide + H2O = L-methionyl-(R)-S-oxide-[protein] + [thioredoxin]-dithiol</text>
        <dbReference type="Rhea" id="RHEA:24164"/>
        <dbReference type="Rhea" id="RHEA-COMP:10698"/>
        <dbReference type="Rhea" id="RHEA-COMP:10700"/>
        <dbReference type="Rhea" id="RHEA-COMP:12313"/>
        <dbReference type="Rhea" id="RHEA-COMP:12314"/>
        <dbReference type="ChEBI" id="CHEBI:15377"/>
        <dbReference type="ChEBI" id="CHEBI:16044"/>
        <dbReference type="ChEBI" id="CHEBI:29950"/>
        <dbReference type="ChEBI" id="CHEBI:45764"/>
        <dbReference type="ChEBI" id="CHEBI:50058"/>
        <dbReference type="EC" id="1.8.4.12"/>
    </reaction>
</comment>
<dbReference type="GO" id="GO:0008270">
    <property type="term" value="F:zinc ion binding"/>
    <property type="evidence" value="ECO:0007669"/>
    <property type="project" value="UniProtKB-UniRule"/>
</dbReference>
<dbReference type="EC" id="1.8.4.11" evidence="11"/>
<dbReference type="GO" id="GO:0008113">
    <property type="term" value="F:peptide-methionine (S)-S-oxide reductase activity"/>
    <property type="evidence" value="ECO:0007669"/>
    <property type="project" value="UniProtKB-UniRule"/>
</dbReference>
<feature type="active site" evidence="11">
    <location>
        <position position="209"/>
    </location>
</feature>
<feature type="binding site" evidence="10">
    <location>
        <position position="150"/>
    </location>
    <ligand>
        <name>Zn(2+)</name>
        <dbReference type="ChEBI" id="CHEBI:29105"/>
    </ligand>
</feature>
<accession>A0A518BVV6</accession>
<comment type="catalytic activity">
    <reaction evidence="9 11">
        <text>[thioredoxin]-disulfide + L-methionine + H2O = L-methionine (S)-S-oxide + [thioredoxin]-dithiol</text>
        <dbReference type="Rhea" id="RHEA:19993"/>
        <dbReference type="Rhea" id="RHEA-COMP:10698"/>
        <dbReference type="Rhea" id="RHEA-COMP:10700"/>
        <dbReference type="ChEBI" id="CHEBI:15377"/>
        <dbReference type="ChEBI" id="CHEBI:29950"/>
        <dbReference type="ChEBI" id="CHEBI:50058"/>
        <dbReference type="ChEBI" id="CHEBI:57844"/>
        <dbReference type="ChEBI" id="CHEBI:58772"/>
        <dbReference type="EC" id="1.8.4.11"/>
    </reaction>
</comment>
<evidence type="ECO:0000256" key="1">
    <source>
        <dbReference type="ARBA" id="ARBA00007174"/>
    </source>
</evidence>
<dbReference type="HAMAP" id="MF_01401">
    <property type="entry name" value="MsrA"/>
    <property type="match status" value="1"/>
</dbReference>
<dbReference type="Gene3D" id="2.170.150.20">
    <property type="entry name" value="Peptide methionine sulfoxide reductase"/>
    <property type="match status" value="1"/>
</dbReference>
<evidence type="ECO:0000313" key="13">
    <source>
        <dbReference type="EMBL" id="QDU71109.1"/>
    </source>
</evidence>
<comment type="cofactor">
    <cofactor evidence="10">
        <name>Zn(2+)</name>
        <dbReference type="ChEBI" id="CHEBI:29105"/>
    </cofactor>
    <text evidence="10">Binds 1 zinc ion per subunit. The zinc ion is important for the structural integrity of the protein.</text>
</comment>
<dbReference type="FunFam" id="2.170.150.20:FF:000001">
    <property type="entry name" value="Peptide methionine sulfoxide reductase MsrB"/>
    <property type="match status" value="1"/>
</dbReference>
<dbReference type="EMBL" id="CP036280">
    <property type="protein sequence ID" value="QDU71109.1"/>
    <property type="molecule type" value="Genomic_DNA"/>
</dbReference>
<proteinExistence type="inferred from homology"/>
<dbReference type="Proteomes" id="UP000320386">
    <property type="component" value="Chromosome"/>
</dbReference>
<dbReference type="KEGG" id="mcad:Pan265_09570"/>
<dbReference type="HAMAP" id="MF_01400">
    <property type="entry name" value="MsrB"/>
    <property type="match status" value="1"/>
</dbReference>
<dbReference type="EC" id="1.8.4.12" evidence="10"/>
<dbReference type="SUPFAM" id="SSF51316">
    <property type="entry name" value="Mss4-like"/>
    <property type="match status" value="1"/>
</dbReference>
<dbReference type="InterPro" id="IPR002579">
    <property type="entry name" value="Met_Sox_Rdtase_MsrB_dom"/>
</dbReference>
<keyword evidence="14" id="KW-1185">Reference proteome</keyword>
<comment type="similarity">
    <text evidence="1 10">Belongs to the MsrB Met sulfoxide reductase family.</text>
</comment>
<evidence type="ECO:0000313" key="14">
    <source>
        <dbReference type="Proteomes" id="UP000320386"/>
    </source>
</evidence>
<dbReference type="PANTHER" id="PTHR43774">
    <property type="entry name" value="PEPTIDE METHIONINE SULFOXIDE REDUCTASE"/>
    <property type="match status" value="1"/>
</dbReference>
<dbReference type="NCBIfam" id="TIGR00357">
    <property type="entry name" value="peptide-methionine (R)-S-oxide reductase MsrB"/>
    <property type="match status" value="1"/>
</dbReference>
<keyword evidence="2 10" id="KW-0479">Metal-binding</keyword>
<feature type="binding site" evidence="10">
    <location>
        <position position="101"/>
    </location>
    <ligand>
        <name>Zn(2+)</name>
        <dbReference type="ChEBI" id="CHEBI:29105"/>
    </ligand>
</feature>
<dbReference type="PROSITE" id="PS51790">
    <property type="entry name" value="MSRB"/>
    <property type="match status" value="1"/>
</dbReference>
<evidence type="ECO:0000256" key="2">
    <source>
        <dbReference type="ARBA" id="ARBA00022723"/>
    </source>
</evidence>
<sequence length="379" mass="41837">MLVGTFCVVFMMLVAGCVEGESGPQSMSERNEAMASTVMVRVFNKDGELVGPVSSDRVVKSDEQWASELPRQVYEVTRRDGTERAGTGELLNNKAEGVYSCACCGLPLFRSEAKYESGTGWPSFYEPIAAENVVDKKDTSHGMVRVENECARCGAHLGHVFPDGPRPTGLRYCMNSVSLVFTPADELGSLADPAAEAPLLRSAVFAGGCFWCTEAVYEQLEGVHEVVSGYAGGEARTANYAQVSAGRTDHAEVIRITYDPAVIDYAMLLEVFFTVAHDPTQLNRQGPDVGRQYRSAVFYQSEEERARVEAYIEELEASGRFGDPIVTTLEPLEQFYAAEAYHQDFVEQNPMQPYVRQQALPKVDKVRRKYESRLKGVGQ</sequence>
<dbReference type="Gene3D" id="3.30.1060.10">
    <property type="entry name" value="Peptide methionine sulphoxide reductase MsrA"/>
    <property type="match status" value="1"/>
</dbReference>
<dbReference type="InterPro" id="IPR002569">
    <property type="entry name" value="Met_Sox_Rdtase_MsrA_dom"/>
</dbReference>
<keyword evidence="4 10" id="KW-0560">Oxidoreductase</keyword>
<evidence type="ECO:0000256" key="8">
    <source>
        <dbReference type="ARBA" id="ARBA00048488"/>
    </source>
</evidence>
<feature type="binding site" evidence="10">
    <location>
        <position position="104"/>
    </location>
    <ligand>
        <name>Zn(2+)</name>
        <dbReference type="ChEBI" id="CHEBI:29105"/>
    </ligand>
</feature>
<dbReference type="NCBIfam" id="TIGR00401">
    <property type="entry name" value="msrA"/>
    <property type="match status" value="1"/>
</dbReference>
<evidence type="ECO:0000256" key="7">
    <source>
        <dbReference type="ARBA" id="ARBA00047806"/>
    </source>
</evidence>
<comment type="similarity">
    <text evidence="11">Belongs to the MsrA Met sulfoxide reductase family.</text>
</comment>
<evidence type="ECO:0000256" key="9">
    <source>
        <dbReference type="ARBA" id="ARBA00048782"/>
    </source>
</evidence>
<dbReference type="InterPro" id="IPR036509">
    <property type="entry name" value="Met_Sox_Rdtase_MsrA_sf"/>
</dbReference>
<dbReference type="Pfam" id="PF01625">
    <property type="entry name" value="PMSR"/>
    <property type="match status" value="1"/>
</dbReference>
<feature type="active site" description="Nucleophile" evidence="10">
    <location>
        <position position="173"/>
    </location>
</feature>
<comment type="catalytic activity">
    <reaction evidence="7 11">
        <text>L-methionyl-[protein] + [thioredoxin]-disulfide + H2O = L-methionyl-(S)-S-oxide-[protein] + [thioredoxin]-dithiol</text>
        <dbReference type="Rhea" id="RHEA:14217"/>
        <dbReference type="Rhea" id="RHEA-COMP:10698"/>
        <dbReference type="Rhea" id="RHEA-COMP:10700"/>
        <dbReference type="Rhea" id="RHEA-COMP:12313"/>
        <dbReference type="Rhea" id="RHEA-COMP:12315"/>
        <dbReference type="ChEBI" id="CHEBI:15377"/>
        <dbReference type="ChEBI" id="CHEBI:16044"/>
        <dbReference type="ChEBI" id="CHEBI:29950"/>
        <dbReference type="ChEBI" id="CHEBI:44120"/>
        <dbReference type="ChEBI" id="CHEBI:50058"/>
        <dbReference type="EC" id="1.8.4.11"/>
    </reaction>
</comment>
<dbReference type="GO" id="GO:0006979">
    <property type="term" value="P:response to oxidative stress"/>
    <property type="evidence" value="ECO:0007669"/>
    <property type="project" value="UniProtKB-ARBA"/>
</dbReference>
<evidence type="ECO:0000256" key="4">
    <source>
        <dbReference type="ARBA" id="ARBA00023002"/>
    </source>
</evidence>
<dbReference type="AlphaFoldDB" id="A0A518BVV6"/>
<evidence type="ECO:0000259" key="12">
    <source>
        <dbReference type="PROSITE" id="PS51790"/>
    </source>
</evidence>
<protein>
    <recommendedName>
        <fullName evidence="10 11">Multifunctional fusion protein</fullName>
    </recommendedName>
    <domain>
        <recommendedName>
            <fullName evidence="11">Peptide methionine sulfoxide reductase MsrA</fullName>
            <shortName evidence="11">Protein-methionine-S-oxide reductase</shortName>
            <ecNumber evidence="11">1.8.4.11</ecNumber>
        </recommendedName>
        <alternativeName>
            <fullName evidence="11">Peptide-methionine (S)-S-oxide reductase</fullName>
            <shortName evidence="11">Peptide Met(O) reductase</shortName>
        </alternativeName>
    </domain>
    <domain>
        <recommendedName>
            <fullName evidence="10">Peptide methionine sulfoxide reductase MsrB</fullName>
            <ecNumber evidence="10">1.8.4.12</ecNumber>
        </recommendedName>
        <alternativeName>
            <fullName evidence="10">Peptide-methionine (R)-S-oxide reductase</fullName>
        </alternativeName>
    </domain>
</protein>